<feature type="region of interest" description="Disordered" evidence="1">
    <location>
        <begin position="1"/>
        <end position="40"/>
    </location>
</feature>
<feature type="compositionally biased region" description="Low complexity" evidence="1">
    <location>
        <begin position="20"/>
        <end position="30"/>
    </location>
</feature>
<proteinExistence type="predicted"/>
<organism evidence="2 3">
    <name type="scientific">Trichonephila inaurata madagascariensis</name>
    <dbReference type="NCBI Taxonomy" id="2747483"/>
    <lineage>
        <taxon>Eukaryota</taxon>
        <taxon>Metazoa</taxon>
        <taxon>Ecdysozoa</taxon>
        <taxon>Arthropoda</taxon>
        <taxon>Chelicerata</taxon>
        <taxon>Arachnida</taxon>
        <taxon>Araneae</taxon>
        <taxon>Araneomorphae</taxon>
        <taxon>Entelegynae</taxon>
        <taxon>Araneoidea</taxon>
        <taxon>Nephilidae</taxon>
        <taxon>Trichonephila</taxon>
        <taxon>Trichonephila inaurata</taxon>
    </lineage>
</organism>
<accession>A0A8X7BRB9</accession>
<evidence type="ECO:0000313" key="2">
    <source>
        <dbReference type="EMBL" id="GFY41866.1"/>
    </source>
</evidence>
<name>A0A8X7BRB9_9ARAC</name>
<evidence type="ECO:0000256" key="1">
    <source>
        <dbReference type="SAM" id="MobiDB-lite"/>
    </source>
</evidence>
<keyword evidence="3" id="KW-1185">Reference proteome</keyword>
<protein>
    <submittedName>
        <fullName evidence="2">Uncharacterized protein</fullName>
    </submittedName>
</protein>
<gene>
    <name evidence="2" type="primary">NCL1_61060</name>
    <name evidence="2" type="ORF">TNIN_133841</name>
</gene>
<sequence length="178" mass="20546">MMSDTEMEWSPTKSAHSHGSRSSNSSRTATPNQIEPVSDCERRRQAMIRLRRQDVLIEGYQKFLIHERNSKDETGICKDLKQNLRETKQARAKLVSELRTIPCLDNNCPGHSTLGLKTNELLNDTEMIKSNNNDKKKPRREKIAKITRMTLSFQVKPLAQPPQLQYFNQLKPRILSLT</sequence>
<dbReference type="AlphaFoldDB" id="A0A8X7BRB9"/>
<reference evidence="2" key="1">
    <citation type="submission" date="2020-08" db="EMBL/GenBank/DDBJ databases">
        <title>Multicomponent nature underlies the extraordinary mechanical properties of spider dragline silk.</title>
        <authorList>
            <person name="Kono N."/>
            <person name="Nakamura H."/>
            <person name="Mori M."/>
            <person name="Yoshida Y."/>
            <person name="Ohtoshi R."/>
            <person name="Malay A.D."/>
            <person name="Moran D.A.P."/>
            <person name="Tomita M."/>
            <person name="Numata K."/>
            <person name="Arakawa K."/>
        </authorList>
    </citation>
    <scope>NUCLEOTIDE SEQUENCE</scope>
</reference>
<dbReference type="EMBL" id="BMAV01002727">
    <property type="protein sequence ID" value="GFY41866.1"/>
    <property type="molecule type" value="Genomic_DNA"/>
</dbReference>
<dbReference type="Proteomes" id="UP000886998">
    <property type="component" value="Unassembled WGS sequence"/>
</dbReference>
<comment type="caution">
    <text evidence="2">The sequence shown here is derived from an EMBL/GenBank/DDBJ whole genome shotgun (WGS) entry which is preliminary data.</text>
</comment>
<evidence type="ECO:0000313" key="3">
    <source>
        <dbReference type="Proteomes" id="UP000886998"/>
    </source>
</evidence>